<keyword evidence="2" id="KW-0067">ATP-binding</keyword>
<dbReference type="Gene3D" id="3.40.50.300">
    <property type="entry name" value="P-loop containing nucleotide triphosphate hydrolases"/>
    <property type="match status" value="1"/>
</dbReference>
<accession>A0AAD1H365</accession>
<name>A0AAD1H365_MYCXE</name>
<evidence type="ECO:0000256" key="3">
    <source>
        <dbReference type="ARBA" id="ARBA00023125"/>
    </source>
</evidence>
<dbReference type="InterPro" id="IPR045076">
    <property type="entry name" value="MutS"/>
</dbReference>
<feature type="domain" description="DNA mismatch repair proteins mutS family" evidence="4">
    <location>
        <begin position="323"/>
        <end position="508"/>
    </location>
</feature>
<reference evidence="5 6" key="1">
    <citation type="submission" date="2019-12" db="EMBL/GenBank/DDBJ databases">
        <title>Complete genome sequence of Mycolicibacterium xenopi str. JCM15661T.</title>
        <authorList>
            <person name="Yoshida M."/>
            <person name="Fukano H."/>
            <person name="Asakura T."/>
            <person name="Hoshino Y."/>
        </authorList>
    </citation>
    <scope>NUCLEOTIDE SEQUENCE [LARGE SCALE GENOMIC DNA]</scope>
    <source>
        <strain evidence="5 6">JCM 15661T</strain>
    </source>
</reference>
<evidence type="ECO:0000259" key="4">
    <source>
        <dbReference type="SMART" id="SM00534"/>
    </source>
</evidence>
<evidence type="ECO:0000313" key="6">
    <source>
        <dbReference type="Proteomes" id="UP000464624"/>
    </source>
</evidence>
<evidence type="ECO:0000256" key="1">
    <source>
        <dbReference type="ARBA" id="ARBA00022741"/>
    </source>
</evidence>
<dbReference type="Proteomes" id="UP000464624">
    <property type="component" value="Chromosome"/>
</dbReference>
<dbReference type="GO" id="GO:0030983">
    <property type="term" value="F:mismatched DNA binding"/>
    <property type="evidence" value="ECO:0007669"/>
    <property type="project" value="InterPro"/>
</dbReference>
<protein>
    <submittedName>
        <fullName evidence="5">DNA mismatch repair protein MutS</fullName>
    </submittedName>
</protein>
<dbReference type="EMBL" id="AP022314">
    <property type="protein sequence ID" value="BBU23522.1"/>
    <property type="molecule type" value="Genomic_DNA"/>
</dbReference>
<dbReference type="GO" id="GO:0005524">
    <property type="term" value="F:ATP binding"/>
    <property type="evidence" value="ECO:0007669"/>
    <property type="project" value="UniProtKB-KW"/>
</dbReference>
<dbReference type="GO" id="GO:0005829">
    <property type="term" value="C:cytosol"/>
    <property type="evidence" value="ECO:0007669"/>
    <property type="project" value="TreeGrafter"/>
</dbReference>
<dbReference type="InterPro" id="IPR000432">
    <property type="entry name" value="DNA_mismatch_repair_MutS_C"/>
</dbReference>
<proteinExistence type="predicted"/>
<keyword evidence="3" id="KW-0238">DNA-binding</keyword>
<gene>
    <name evidence="5" type="ORF">MYXE_33120</name>
</gene>
<dbReference type="SMART" id="SM00534">
    <property type="entry name" value="MUTSac"/>
    <property type="match status" value="1"/>
</dbReference>
<dbReference type="Pfam" id="PF00488">
    <property type="entry name" value="MutS_V"/>
    <property type="match status" value="1"/>
</dbReference>
<dbReference type="RefSeq" id="WP_085193921.1">
    <property type="nucleotide sequence ID" value="NZ_AP022314.1"/>
</dbReference>
<dbReference type="GO" id="GO:0006298">
    <property type="term" value="P:mismatch repair"/>
    <property type="evidence" value="ECO:0007669"/>
    <property type="project" value="InterPro"/>
</dbReference>
<dbReference type="AlphaFoldDB" id="A0AAD1H365"/>
<evidence type="ECO:0000313" key="5">
    <source>
        <dbReference type="EMBL" id="BBU23522.1"/>
    </source>
</evidence>
<dbReference type="GO" id="GO:0140664">
    <property type="term" value="F:ATP-dependent DNA damage sensor activity"/>
    <property type="evidence" value="ECO:0007669"/>
    <property type="project" value="InterPro"/>
</dbReference>
<organism evidence="5 6">
    <name type="scientific">Mycobacterium xenopi</name>
    <dbReference type="NCBI Taxonomy" id="1789"/>
    <lineage>
        <taxon>Bacteria</taxon>
        <taxon>Bacillati</taxon>
        <taxon>Actinomycetota</taxon>
        <taxon>Actinomycetes</taxon>
        <taxon>Mycobacteriales</taxon>
        <taxon>Mycobacteriaceae</taxon>
        <taxon>Mycobacterium</taxon>
    </lineage>
</organism>
<dbReference type="PANTHER" id="PTHR11361">
    <property type="entry name" value="DNA MISMATCH REPAIR PROTEIN MUTS FAMILY MEMBER"/>
    <property type="match status" value="1"/>
</dbReference>
<dbReference type="InterPro" id="IPR027417">
    <property type="entry name" value="P-loop_NTPase"/>
</dbReference>
<evidence type="ECO:0000256" key="2">
    <source>
        <dbReference type="ARBA" id="ARBA00022840"/>
    </source>
</evidence>
<keyword evidence="1" id="KW-0547">Nucleotide-binding</keyword>
<dbReference type="PANTHER" id="PTHR11361:SF34">
    <property type="entry name" value="DNA MISMATCH REPAIR PROTEIN MSH1, MITOCHONDRIAL"/>
    <property type="match status" value="1"/>
</dbReference>
<dbReference type="SUPFAM" id="SSF52540">
    <property type="entry name" value="P-loop containing nucleoside triphosphate hydrolases"/>
    <property type="match status" value="1"/>
</dbReference>
<dbReference type="KEGG" id="mxe:MYXE_33120"/>
<sequence>MRVRLLHPESDPELKPTLPWQLQDIIDDDLELRRVYQAMAGNDEFLLETAKRVVPLGVADPDIIVYRQQVLADCLANRPVVQQMYDIAVDGAEVRRKVFLGGLMSRNPESILRRSIRVLELLTENLIQIRSVCDQHGSQFRSPGFRQLVAMIAEQLSDDYLRRLDEHLSELALPRGVLLSAQLGVGNKGERYMLHQAPRRSWWERLTGNHSDASGFTVDDRDDAGAQALTELAGRAINDVANVVTQSADHVQGFFERLRTEVGFYLGCLNLRDELTKFGVPTCFPVPTPADVPELQCRDLRDVGLCLTTVKKVVGNDIDADGKSLIVITGANEGGKSTFLRSVGAAQVMMQAGMFVTAESFRANVRDGVFTHFKREEDITLTRGKLDEELARMSEIAEYIEPTSLLLCNESFASTNEREGSQIARGIIYAMVDSGVKVVFVTHLYDLAHSLYVRHNPADLFLRAQRRPDGVRTFRLLPGEPKPTSHGEDSFRRIFGVPAYASGERVESG</sequence>